<dbReference type="EMBL" id="FBWG01000050">
    <property type="protein sequence ID" value="CUX62850.1"/>
    <property type="molecule type" value="Genomic_DNA"/>
</dbReference>
<protein>
    <submittedName>
        <fullName evidence="1">Uncharacterized protein</fullName>
    </submittedName>
</protein>
<evidence type="ECO:0000313" key="1">
    <source>
        <dbReference type="EMBL" id="CUX62850.1"/>
    </source>
</evidence>
<proteinExistence type="predicted"/>
<evidence type="ECO:0000313" key="2">
    <source>
        <dbReference type="Proteomes" id="UP000191987"/>
    </source>
</evidence>
<accession>A0A1S7S543</accession>
<dbReference type="Proteomes" id="UP000191987">
    <property type="component" value="Unassembled WGS sequence"/>
</dbReference>
<gene>
    <name evidence="1" type="ORF">AGR7C_pTi0044</name>
</gene>
<name>A0A1S7S543_9HYPH</name>
<dbReference type="AlphaFoldDB" id="A0A1S7S543"/>
<reference evidence="1 2" key="1">
    <citation type="submission" date="2016-01" db="EMBL/GenBank/DDBJ databases">
        <authorList>
            <person name="Oliw E.H."/>
        </authorList>
    </citation>
    <scope>NUCLEOTIDE SEQUENCE [LARGE SCALE GENOMIC DNA]</scope>
    <source>
        <strain evidence="1 2">Zutra 3-1</strain>
    </source>
</reference>
<organism evidence="1 2">
    <name type="scientific">Agrobacterium deltaense Zutra 3/1</name>
    <dbReference type="NCBI Taxonomy" id="1183427"/>
    <lineage>
        <taxon>Bacteria</taxon>
        <taxon>Pseudomonadati</taxon>
        <taxon>Pseudomonadota</taxon>
        <taxon>Alphaproteobacteria</taxon>
        <taxon>Hyphomicrobiales</taxon>
        <taxon>Rhizobiaceae</taxon>
        <taxon>Rhizobium/Agrobacterium group</taxon>
        <taxon>Agrobacterium</taxon>
    </lineage>
</organism>
<sequence length="82" mass="9315">MFHLKHTESTFVASNPFTNPTVRPKGHRGGTERWYEDVSADEWKVFTVSARFQDRRQALVYPGLGSCCNDFCLDGDYVLAGQ</sequence>